<feature type="domain" description="FBD" evidence="1">
    <location>
        <begin position="52"/>
        <end position="125"/>
    </location>
</feature>
<dbReference type="SMART" id="SM00579">
    <property type="entry name" value="FBD"/>
    <property type="match status" value="1"/>
</dbReference>
<proteinExistence type="evidence at transcript level"/>
<dbReference type="EMBL" id="BT142257">
    <property type="protein sequence ID" value="AFK42051.1"/>
    <property type="molecule type" value="mRNA"/>
</dbReference>
<organism evidence="2">
    <name type="scientific">Lotus japonicus</name>
    <name type="common">Lotus corniculatus var. japonicus</name>
    <dbReference type="NCBI Taxonomy" id="34305"/>
    <lineage>
        <taxon>Eukaryota</taxon>
        <taxon>Viridiplantae</taxon>
        <taxon>Streptophyta</taxon>
        <taxon>Embryophyta</taxon>
        <taxon>Tracheophyta</taxon>
        <taxon>Spermatophyta</taxon>
        <taxon>Magnoliopsida</taxon>
        <taxon>eudicotyledons</taxon>
        <taxon>Gunneridae</taxon>
        <taxon>Pentapetalae</taxon>
        <taxon>rosids</taxon>
        <taxon>fabids</taxon>
        <taxon>Fabales</taxon>
        <taxon>Fabaceae</taxon>
        <taxon>Papilionoideae</taxon>
        <taxon>50 kb inversion clade</taxon>
        <taxon>NPAAA clade</taxon>
        <taxon>Hologalegina</taxon>
        <taxon>robinioid clade</taxon>
        <taxon>Loteae</taxon>
        <taxon>Lotus</taxon>
    </lineage>
</organism>
<name>I3SP59_LOTJA</name>
<dbReference type="AlphaFoldDB" id="I3SP59"/>
<dbReference type="Pfam" id="PF08387">
    <property type="entry name" value="FBD"/>
    <property type="match status" value="1"/>
</dbReference>
<sequence>MNLKQLEVSWGIYYWDRLITFLHHCPQLEQLIICKDTLTSPKPQHEWNPIPDTPLEHLKFFCMKNYVGSDIELEIIGYVLKNAIMSETLKIYFAGSLPSNKVRDQIVKSLSKLPTTSKNCHVLLLA</sequence>
<evidence type="ECO:0000313" key="2">
    <source>
        <dbReference type="EMBL" id="AFK42051.1"/>
    </source>
</evidence>
<dbReference type="InterPro" id="IPR006566">
    <property type="entry name" value="FBD"/>
</dbReference>
<reference evidence="2" key="1">
    <citation type="submission" date="2012-05" db="EMBL/GenBank/DDBJ databases">
        <authorList>
            <person name="Krishnakumar V."/>
            <person name="Cheung F."/>
            <person name="Xiao Y."/>
            <person name="Chan A."/>
            <person name="Moskal W.A."/>
            <person name="Town C.D."/>
        </authorList>
    </citation>
    <scope>NUCLEOTIDE SEQUENCE</scope>
</reference>
<evidence type="ECO:0000259" key="1">
    <source>
        <dbReference type="SMART" id="SM00579"/>
    </source>
</evidence>
<accession>I3SP59</accession>
<protein>
    <recommendedName>
        <fullName evidence="1">FBD domain-containing protein</fullName>
    </recommendedName>
</protein>